<keyword evidence="1" id="KW-0614">Plasmid</keyword>
<proteinExistence type="predicted"/>
<dbReference type="AlphaFoldDB" id="A0A9W3JGV8"/>
<dbReference type="RefSeq" id="WP_000348870.1">
    <property type="nucleotide sequence ID" value="NC_018487.1"/>
</dbReference>
<dbReference type="EMBL" id="CP003755">
    <property type="protein sequence ID" value="AFQ19892.1"/>
    <property type="molecule type" value="Genomic_DNA"/>
</dbReference>
<dbReference type="Proteomes" id="UP000005259">
    <property type="component" value="Plasmid p03"/>
</dbReference>
<evidence type="ECO:0000313" key="2">
    <source>
        <dbReference type="Proteomes" id="UP000005259"/>
    </source>
</evidence>
<name>A0A9W3JGV8_BACTU</name>
<dbReference type="KEGG" id="bti:BTG_32803"/>
<evidence type="ECO:0000313" key="1">
    <source>
        <dbReference type="EMBL" id="AFQ19892.1"/>
    </source>
</evidence>
<reference evidence="1 2" key="1">
    <citation type="submission" date="2012-08" db="EMBL/GenBank/DDBJ databases">
        <authorList>
            <person name="Doggett N."/>
            <person name="Teshima H."/>
            <person name="Bruce D."/>
            <person name="Detter J.C."/>
            <person name="Johnson S.L."/>
            <person name="Han C."/>
        </authorList>
    </citation>
    <scope>NUCLEOTIDE SEQUENCE [LARGE SCALE GENOMIC DNA]</scope>
    <source>
        <strain evidence="1 2">HD-771</strain>
        <plasmid evidence="1 2">p03</plasmid>
    </source>
</reference>
<accession>A0A9W3JGV8</accession>
<geneLocation type="plasmid" evidence="1 2">
    <name>p03</name>
</geneLocation>
<protein>
    <submittedName>
        <fullName evidence="1">Uncharacterized protein</fullName>
    </submittedName>
</protein>
<sequence length="166" mass="18731">MDGLLFDNSEWCDICSAVIPTADVKNMYIEGCEKTLCKSCRGEMELTLKVVETLVIKDMLTALIKRYGMNKVRDFDLIKAEQYVKENKISLEIEKRGGKFNQEKLGEFVSLSTNEIIGILQYLQKKIGNHLWMNAVIGALLDRGIVYTLQLEEGEHHDGATDILAG</sequence>
<gene>
    <name evidence="1" type="ORF">BTG_32803</name>
</gene>
<organism evidence="1 2">
    <name type="scientific">Bacillus thuringiensis HD-771</name>
    <dbReference type="NCBI Taxonomy" id="1218175"/>
    <lineage>
        <taxon>Bacteria</taxon>
        <taxon>Bacillati</taxon>
        <taxon>Bacillota</taxon>
        <taxon>Bacilli</taxon>
        <taxon>Bacillales</taxon>
        <taxon>Bacillaceae</taxon>
        <taxon>Bacillus</taxon>
        <taxon>Bacillus cereus group</taxon>
    </lineage>
</organism>